<keyword evidence="7" id="KW-1185">Reference proteome</keyword>
<evidence type="ECO:0000256" key="2">
    <source>
        <dbReference type="ARBA" id="ARBA00022528"/>
    </source>
</evidence>
<name>A0A1S3E8Y6_CICAR</name>
<accession>A0A1S3E8Y6</accession>
<keyword evidence="4" id="KW-0809">Transit peptide</keyword>
<keyword evidence="2" id="KW-0150">Chloroplast</keyword>
<proteinExistence type="inferred from homology"/>
<feature type="compositionally biased region" description="Basic and acidic residues" evidence="6">
    <location>
        <begin position="79"/>
        <end position="90"/>
    </location>
</feature>
<gene>
    <name evidence="8" type="primary">LOC101489430</name>
</gene>
<dbReference type="GeneID" id="101489430"/>
<dbReference type="GO" id="GO:0009570">
    <property type="term" value="C:chloroplast stroma"/>
    <property type="evidence" value="ECO:0007669"/>
    <property type="project" value="UniProtKB-SubCell"/>
</dbReference>
<dbReference type="InterPro" id="IPR052495">
    <property type="entry name" value="Alpha-glucan_binding_chloro"/>
</dbReference>
<dbReference type="GO" id="GO:0043036">
    <property type="term" value="C:starch grain"/>
    <property type="evidence" value="ECO:0007669"/>
    <property type="project" value="TreeGrafter"/>
</dbReference>
<sequence length="374" mass="43341">MAASSRGFSTTQFDFKLRVNRLNVALLPNNHLPDLFRRKRRKTCFDFERVRLCNIKFRCCCSGSVTPILRTSGPGNGGDKNDERRFDPIPKKNPHIHRVRTQASPAAMPFASPPSILKQEKFFPRCTPRNSGPQSRDTPPKRDTGIANEKDWGISLLNENVNESGTNEDGSTWYREGGEELGENGYRCRWTRMGGQSHDGSSEWKETWWEKSDWTGYKELGVEKSGRNSEGDSWWETWQENLQHDEWSNIARIERSAQKQAKSGTENAGWYEKWWEKYDAKGWTEKGAHKYGRLNEQSWWEKWGEHYDGRGSVLKWTDKWAETELGTKWGDKWEERFFKGIGSRHGETWHVSPSSERKSISMEIAQPVRAGILS</sequence>
<reference evidence="7" key="1">
    <citation type="journal article" date="2013" name="Nat. Biotechnol.">
        <title>Draft genome sequence of chickpea (Cicer arietinum) provides a resource for trait improvement.</title>
        <authorList>
            <person name="Varshney R.K."/>
            <person name="Song C."/>
            <person name="Saxena R.K."/>
            <person name="Azam S."/>
            <person name="Yu S."/>
            <person name="Sharpe A.G."/>
            <person name="Cannon S."/>
            <person name="Baek J."/>
            <person name="Rosen B.D."/>
            <person name="Tar'an B."/>
            <person name="Millan T."/>
            <person name="Zhang X."/>
            <person name="Ramsay L.D."/>
            <person name="Iwata A."/>
            <person name="Wang Y."/>
            <person name="Nelson W."/>
            <person name="Farmer A.D."/>
            <person name="Gaur P.M."/>
            <person name="Soderlund C."/>
            <person name="Penmetsa R.V."/>
            <person name="Xu C."/>
            <person name="Bharti A.K."/>
            <person name="He W."/>
            <person name="Winter P."/>
            <person name="Zhao S."/>
            <person name="Hane J.K."/>
            <person name="Carrasquilla-Garcia N."/>
            <person name="Condie J.A."/>
            <person name="Upadhyaya H.D."/>
            <person name="Luo M.C."/>
            <person name="Thudi M."/>
            <person name="Gowda C.L."/>
            <person name="Singh N.P."/>
            <person name="Lichtenzveig J."/>
            <person name="Gali K.K."/>
            <person name="Rubio J."/>
            <person name="Nadarajan N."/>
            <person name="Dolezel J."/>
            <person name="Bansal K.C."/>
            <person name="Xu X."/>
            <person name="Edwards D."/>
            <person name="Zhang G."/>
            <person name="Kahl G."/>
            <person name="Gil J."/>
            <person name="Singh K.B."/>
            <person name="Datta S.K."/>
            <person name="Jackson S.A."/>
            <person name="Wang J."/>
            <person name="Cook D.R."/>
        </authorList>
    </citation>
    <scope>NUCLEOTIDE SEQUENCE [LARGE SCALE GENOMIC DNA]</scope>
    <source>
        <strain evidence="7">cv. CDC Frontier</strain>
    </source>
</reference>
<dbReference type="GO" id="GO:0005982">
    <property type="term" value="P:starch metabolic process"/>
    <property type="evidence" value="ECO:0007669"/>
    <property type="project" value="TreeGrafter"/>
</dbReference>
<reference evidence="8" key="2">
    <citation type="submission" date="2025-08" db="UniProtKB">
        <authorList>
            <consortium name="RefSeq"/>
        </authorList>
    </citation>
    <scope>IDENTIFICATION</scope>
    <source>
        <tissue evidence="8">Etiolated seedlings</tissue>
    </source>
</reference>
<evidence type="ECO:0000313" key="7">
    <source>
        <dbReference type="Proteomes" id="UP000087171"/>
    </source>
</evidence>
<comment type="subcellular location">
    <subcellularLocation>
        <location evidence="1">Plastid</location>
        <location evidence="1">Chloroplast stroma</location>
    </subcellularLocation>
</comment>
<evidence type="ECO:0000256" key="4">
    <source>
        <dbReference type="ARBA" id="ARBA00022946"/>
    </source>
</evidence>
<dbReference type="Proteomes" id="UP000087171">
    <property type="component" value="Chromosome Ca5"/>
</dbReference>
<dbReference type="AlphaFoldDB" id="A0A1S3E8Y6"/>
<feature type="compositionally biased region" description="Basic and acidic residues" evidence="6">
    <location>
        <begin position="138"/>
        <end position="147"/>
    </location>
</feature>
<evidence type="ECO:0000256" key="3">
    <source>
        <dbReference type="ARBA" id="ARBA00022640"/>
    </source>
</evidence>
<keyword evidence="3" id="KW-0934">Plastid</keyword>
<organism evidence="7 8">
    <name type="scientific">Cicer arietinum</name>
    <name type="common">Chickpea</name>
    <name type="synonym">Garbanzo</name>
    <dbReference type="NCBI Taxonomy" id="3827"/>
    <lineage>
        <taxon>Eukaryota</taxon>
        <taxon>Viridiplantae</taxon>
        <taxon>Streptophyta</taxon>
        <taxon>Embryophyta</taxon>
        <taxon>Tracheophyta</taxon>
        <taxon>Spermatophyta</taxon>
        <taxon>Magnoliopsida</taxon>
        <taxon>eudicotyledons</taxon>
        <taxon>Gunneridae</taxon>
        <taxon>Pentapetalae</taxon>
        <taxon>rosids</taxon>
        <taxon>fabids</taxon>
        <taxon>Fabales</taxon>
        <taxon>Fabaceae</taxon>
        <taxon>Papilionoideae</taxon>
        <taxon>50 kb inversion clade</taxon>
        <taxon>NPAAA clade</taxon>
        <taxon>Hologalegina</taxon>
        <taxon>IRL clade</taxon>
        <taxon>Cicereae</taxon>
        <taxon>Cicer</taxon>
    </lineage>
</organism>
<feature type="region of interest" description="Disordered" evidence="6">
    <location>
        <begin position="124"/>
        <end position="147"/>
    </location>
</feature>
<evidence type="ECO:0000313" key="8">
    <source>
        <dbReference type="RefSeq" id="XP_012571466.1"/>
    </source>
</evidence>
<dbReference type="GO" id="GO:2000904">
    <property type="term" value="P:regulation of starch metabolic process"/>
    <property type="evidence" value="ECO:0007669"/>
    <property type="project" value="TreeGrafter"/>
</dbReference>
<dbReference type="RefSeq" id="XP_012571466.1">
    <property type="nucleotide sequence ID" value="XM_012716012.2"/>
</dbReference>
<evidence type="ECO:0000256" key="5">
    <source>
        <dbReference type="ARBA" id="ARBA00038237"/>
    </source>
</evidence>
<dbReference type="PANTHER" id="PTHR34113">
    <property type="entry name" value="INACTIVE PURPLE ACID PHOSPHATASE-LIKE PROTEIN"/>
    <property type="match status" value="1"/>
</dbReference>
<evidence type="ECO:0000256" key="6">
    <source>
        <dbReference type="SAM" id="MobiDB-lite"/>
    </source>
</evidence>
<feature type="region of interest" description="Disordered" evidence="6">
    <location>
        <begin position="70"/>
        <end position="93"/>
    </location>
</feature>
<protein>
    <submittedName>
        <fullName evidence="8">Uncharacterized protein LOC101489430 isoform X2</fullName>
    </submittedName>
</protein>
<dbReference type="PANTHER" id="PTHR34113:SF3">
    <property type="entry name" value="PROTEIN EARLY STARVATION 1, CHLOROPLASTIC"/>
    <property type="match status" value="1"/>
</dbReference>
<evidence type="ECO:0000256" key="1">
    <source>
        <dbReference type="ARBA" id="ARBA00004470"/>
    </source>
</evidence>
<feature type="compositionally biased region" description="Polar residues" evidence="6">
    <location>
        <begin position="128"/>
        <end position="137"/>
    </location>
</feature>
<comment type="similarity">
    <text evidence="5">Belongs to the ESV1 family.</text>
</comment>
<dbReference type="GO" id="GO:2001070">
    <property type="term" value="F:starch binding"/>
    <property type="evidence" value="ECO:0007669"/>
    <property type="project" value="TreeGrafter"/>
</dbReference>
<dbReference type="OrthoDB" id="343842at2759"/>